<dbReference type="EMBL" id="ACPB03008626">
    <property type="status" value="NOT_ANNOTATED_CDS"/>
    <property type="molecule type" value="Genomic_DNA"/>
</dbReference>
<keyword evidence="3" id="KW-1185">Reference proteome</keyword>
<evidence type="ECO:0000313" key="2">
    <source>
        <dbReference type="EnsemblMetazoa" id="RPRC011221-PA"/>
    </source>
</evidence>
<dbReference type="RefSeq" id="XP_073979598.1">
    <property type="nucleotide sequence ID" value="XM_074123497.1"/>
</dbReference>
<dbReference type="GeneID" id="141451817"/>
<protein>
    <submittedName>
        <fullName evidence="2">Uncharacterized protein</fullName>
    </submittedName>
</protein>
<dbReference type="GO" id="GO:0019441">
    <property type="term" value="P:L-tryptophan catabolic process to kynurenine"/>
    <property type="evidence" value="ECO:0007669"/>
    <property type="project" value="InterPro"/>
</dbReference>
<dbReference type="GO" id="GO:0004061">
    <property type="term" value="F:arylformamidase activity"/>
    <property type="evidence" value="ECO:0007669"/>
    <property type="project" value="InterPro"/>
</dbReference>
<proteinExistence type="inferred from homology"/>
<dbReference type="RefSeq" id="XP_073979599.1">
    <property type="nucleotide sequence ID" value="XM_074123498.1"/>
</dbReference>
<dbReference type="InterPro" id="IPR007325">
    <property type="entry name" value="KFase/CYL"/>
</dbReference>
<dbReference type="AlphaFoldDB" id="T1I4K2"/>
<dbReference type="Gene3D" id="3.50.30.50">
    <property type="entry name" value="Putative cyclase"/>
    <property type="match status" value="1"/>
</dbReference>
<dbReference type="PANTHER" id="PTHR31118">
    <property type="entry name" value="CYCLASE-LIKE PROTEIN 2"/>
    <property type="match status" value="1"/>
</dbReference>
<dbReference type="InterPro" id="IPR037175">
    <property type="entry name" value="KFase_sf"/>
</dbReference>
<dbReference type="Proteomes" id="UP000015103">
    <property type="component" value="Unassembled WGS sequence"/>
</dbReference>
<accession>T1I4K2</accession>
<dbReference type="STRING" id="13249.T1I4K2"/>
<dbReference type="EnsemblMetazoa" id="RPRC011221-RA">
    <property type="protein sequence ID" value="RPRC011221-PA"/>
    <property type="gene ID" value="RPRC011221"/>
</dbReference>
<dbReference type="SUPFAM" id="SSF102198">
    <property type="entry name" value="Putative cyclase"/>
    <property type="match status" value="1"/>
</dbReference>
<evidence type="ECO:0000313" key="3">
    <source>
        <dbReference type="Proteomes" id="UP000015103"/>
    </source>
</evidence>
<dbReference type="VEuPathDB" id="VectorBase:RPRC011221"/>
<organism evidence="2 3">
    <name type="scientific">Rhodnius prolixus</name>
    <name type="common">Triatomid bug</name>
    <dbReference type="NCBI Taxonomy" id="13249"/>
    <lineage>
        <taxon>Eukaryota</taxon>
        <taxon>Metazoa</taxon>
        <taxon>Ecdysozoa</taxon>
        <taxon>Arthropoda</taxon>
        <taxon>Hexapoda</taxon>
        <taxon>Insecta</taxon>
        <taxon>Pterygota</taxon>
        <taxon>Neoptera</taxon>
        <taxon>Paraneoptera</taxon>
        <taxon>Hemiptera</taxon>
        <taxon>Heteroptera</taxon>
        <taxon>Panheteroptera</taxon>
        <taxon>Cimicomorpha</taxon>
        <taxon>Reduviidae</taxon>
        <taxon>Triatominae</taxon>
        <taxon>Rhodnius</taxon>
    </lineage>
</organism>
<name>T1I4K2_RHOPR</name>
<dbReference type="Pfam" id="PF04199">
    <property type="entry name" value="Cyclase"/>
    <property type="match status" value="1"/>
</dbReference>
<evidence type="ECO:0000256" key="1">
    <source>
        <dbReference type="ARBA" id="ARBA00007865"/>
    </source>
</evidence>
<dbReference type="OMA" id="MGKAVCF"/>
<dbReference type="InParanoid" id="T1I4K2"/>
<dbReference type="PANTHER" id="PTHR31118:SF12">
    <property type="entry name" value="CYCLASE-LIKE PROTEIN 2"/>
    <property type="match status" value="1"/>
</dbReference>
<sequence length="233" mass="26065">METFLIVLLATTLPWFGDCFSLKLVDLTYSYDNVTTSTQGCIPFRFETGEFLGTYMDAPRHFKNDALAIDEIHTDRFFVTGILIDATSETGTNSAYKLPEEKSIEWERLHGVMPDNSLVFVNYGWAKQFYPNRESYVGPSKDDFQFPGLSQEAALWIAGTKRIVGVAVDTPSVDQGSNREAHTILAENNIYTIQNVNLTEPLPHRFQAIAMPMKQQNGNAAPVRVAAISVDDD</sequence>
<comment type="similarity">
    <text evidence="1">Belongs to the Cyclase 1 superfamily.</text>
</comment>
<dbReference type="eggNOG" id="ENOG502S2TT">
    <property type="taxonomic scope" value="Eukaryota"/>
</dbReference>
<dbReference type="HOGENOM" id="CLU_030671_2_0_1"/>
<reference evidence="2" key="1">
    <citation type="submission" date="2015-05" db="UniProtKB">
        <authorList>
            <consortium name="EnsemblMetazoa"/>
        </authorList>
    </citation>
    <scope>IDENTIFICATION</scope>
</reference>